<protein>
    <submittedName>
        <fullName evidence="3">Glycerophosphoryl diester phosphodiesterase 1</fullName>
        <ecNumber evidence="3">3.1.4.46</ecNumber>
    </submittedName>
</protein>
<keyword evidence="1" id="KW-0732">Signal</keyword>
<dbReference type="PANTHER" id="PTHR46211">
    <property type="entry name" value="GLYCEROPHOSPHORYL DIESTER PHOSPHODIESTERASE"/>
    <property type="match status" value="1"/>
</dbReference>
<dbReference type="AlphaFoldDB" id="A0A5C6BEG7"/>
<feature type="domain" description="GP-PDE" evidence="2">
    <location>
        <begin position="50"/>
        <end position="297"/>
    </location>
</feature>
<dbReference type="EC" id="3.1.4.46" evidence="3"/>
<evidence type="ECO:0000256" key="1">
    <source>
        <dbReference type="SAM" id="SignalP"/>
    </source>
</evidence>
<feature type="chain" id="PRO_5022764523" evidence="1">
    <location>
        <begin position="33"/>
        <end position="302"/>
    </location>
</feature>
<name>A0A5C6BEG7_9BACT</name>
<dbReference type="Gene3D" id="3.20.20.190">
    <property type="entry name" value="Phosphatidylinositol (PI) phosphodiesterase"/>
    <property type="match status" value="1"/>
</dbReference>
<gene>
    <name evidence="3" type="primary">glpQ1_2</name>
    <name evidence="3" type="ORF">Poly21_43520</name>
</gene>
<dbReference type="GO" id="GO:0006629">
    <property type="term" value="P:lipid metabolic process"/>
    <property type="evidence" value="ECO:0007669"/>
    <property type="project" value="InterPro"/>
</dbReference>
<dbReference type="PROSITE" id="PS51704">
    <property type="entry name" value="GP_PDE"/>
    <property type="match status" value="1"/>
</dbReference>
<reference evidence="3 4" key="1">
    <citation type="journal article" date="2020" name="Antonie Van Leeuwenhoek">
        <title>Rhodopirellula heiligendammensis sp. nov., Rhodopirellula pilleata sp. nov., and Rhodopirellula solitaria sp. nov. isolated from natural or artificial marine surfaces in Northern Germany and California, USA, and emended description of the genus Rhodopirellula.</title>
        <authorList>
            <person name="Kallscheuer N."/>
            <person name="Wiegand S."/>
            <person name="Jogler M."/>
            <person name="Boedeker C."/>
            <person name="Peeters S.H."/>
            <person name="Rast P."/>
            <person name="Heuer A."/>
            <person name="Jetten M.S.M."/>
            <person name="Rohde M."/>
            <person name="Jogler C."/>
        </authorList>
    </citation>
    <scope>NUCLEOTIDE SEQUENCE [LARGE SCALE GENOMIC DNA]</scope>
    <source>
        <strain evidence="3 4">Poly21</strain>
    </source>
</reference>
<dbReference type="InterPro" id="IPR030395">
    <property type="entry name" value="GP_PDE_dom"/>
</dbReference>
<keyword evidence="4" id="KW-1185">Reference proteome</keyword>
<evidence type="ECO:0000313" key="3">
    <source>
        <dbReference type="EMBL" id="TWU10448.1"/>
    </source>
</evidence>
<dbReference type="EMBL" id="SJPU01000003">
    <property type="protein sequence ID" value="TWU10448.1"/>
    <property type="molecule type" value="Genomic_DNA"/>
</dbReference>
<dbReference type="Pfam" id="PF03009">
    <property type="entry name" value="GDPD"/>
    <property type="match status" value="1"/>
</dbReference>
<dbReference type="GO" id="GO:0008889">
    <property type="term" value="F:glycerophosphodiester phosphodiesterase activity"/>
    <property type="evidence" value="ECO:0007669"/>
    <property type="project" value="UniProtKB-EC"/>
</dbReference>
<evidence type="ECO:0000259" key="2">
    <source>
        <dbReference type="PROSITE" id="PS51704"/>
    </source>
</evidence>
<dbReference type="InterPro" id="IPR017946">
    <property type="entry name" value="PLC-like_Pdiesterase_TIM-brl"/>
</dbReference>
<feature type="signal peptide" evidence="1">
    <location>
        <begin position="1"/>
        <end position="32"/>
    </location>
</feature>
<organism evidence="3 4">
    <name type="scientific">Allorhodopirellula heiligendammensis</name>
    <dbReference type="NCBI Taxonomy" id="2714739"/>
    <lineage>
        <taxon>Bacteria</taxon>
        <taxon>Pseudomonadati</taxon>
        <taxon>Planctomycetota</taxon>
        <taxon>Planctomycetia</taxon>
        <taxon>Pirellulales</taxon>
        <taxon>Pirellulaceae</taxon>
        <taxon>Allorhodopirellula</taxon>
    </lineage>
</organism>
<sequence length="302" mass="32821">MRQNSLLWIRMCRSVCVAWGAILCSLTIPSTASLGAEPTVSATKSVSAMPLIVAHRGASHDAPENTLAAFELAWEQGADVIEGDFYLSADNQIVCLHDKTTTRTAPNQPSYTVSEATFDQLRELDFGAWKSPEYAGQKIPTLSEVLATVPAGKKIFVEIKCGVEILPVLKDQLAESDLLPDQIVLICFNTDVVKQARQTMGQYQTNWLTSYRRHPDTQTLSPTTPAIVETLRQTSASGLGTKDDMDAIDADLVNAVRELGCGIHAWTVDNPTTAKTLRQLGFDSITTNQPANIRAALNSSTN</sequence>
<dbReference type="CDD" id="cd08582">
    <property type="entry name" value="GDPD_like_2"/>
    <property type="match status" value="1"/>
</dbReference>
<dbReference type="Proteomes" id="UP000319908">
    <property type="component" value="Unassembled WGS sequence"/>
</dbReference>
<evidence type="ECO:0000313" key="4">
    <source>
        <dbReference type="Proteomes" id="UP000319908"/>
    </source>
</evidence>
<keyword evidence="3" id="KW-0378">Hydrolase</keyword>
<dbReference type="PANTHER" id="PTHR46211:SF1">
    <property type="entry name" value="GLYCEROPHOSPHODIESTER PHOSPHODIESTERASE, CYTOPLASMIC"/>
    <property type="match status" value="1"/>
</dbReference>
<dbReference type="SUPFAM" id="SSF51695">
    <property type="entry name" value="PLC-like phosphodiesterases"/>
    <property type="match status" value="1"/>
</dbReference>
<proteinExistence type="predicted"/>
<dbReference type="OrthoDB" id="238714at2"/>
<accession>A0A5C6BEG7</accession>
<comment type="caution">
    <text evidence="3">The sequence shown here is derived from an EMBL/GenBank/DDBJ whole genome shotgun (WGS) entry which is preliminary data.</text>
</comment>